<accession>F4RRZ3</accession>
<dbReference type="GeneID" id="18926982"/>
<feature type="repeat" description="WD" evidence="4">
    <location>
        <begin position="164"/>
        <end position="206"/>
    </location>
</feature>
<sequence length="242" mass="26472">FATANTEGWTIYGIHPLRIIQKHTIPNASLKFVLPIHRSNIIFLVGGPPSPLYSPNKVIIYDISISKPISSIEFSSQVLGLTARRDKLIVVLLNRLILLNLYTQNNTTVEEVGEWDTCSNPHGLVCLGTEIGSTLLVFPGRQTGQVQIMKSEIRKDPYPSTSILVAHTTPLAALAITPDGHLIATASNTGTLIRIWDSKSSKLLRELRRGTDGASVWGLRFKPDGSAICASSDKGTIHLWNL</sequence>
<dbReference type="HOGENOM" id="CLU_025895_2_2_1"/>
<evidence type="ECO:0000256" key="2">
    <source>
        <dbReference type="ARBA" id="ARBA00022737"/>
    </source>
</evidence>
<keyword evidence="2" id="KW-0677">Repeat</keyword>
<dbReference type="PROSITE" id="PS50082">
    <property type="entry name" value="WD_REPEATS_2"/>
    <property type="match status" value="2"/>
</dbReference>
<dbReference type="InterPro" id="IPR048720">
    <property type="entry name" value="PROPPIN"/>
</dbReference>
<dbReference type="GO" id="GO:0005737">
    <property type="term" value="C:cytoplasm"/>
    <property type="evidence" value="ECO:0007669"/>
    <property type="project" value="UniProtKB-ARBA"/>
</dbReference>
<feature type="non-terminal residue" evidence="5">
    <location>
        <position position="1"/>
    </location>
</feature>
<feature type="non-terminal residue" evidence="5">
    <location>
        <position position="242"/>
    </location>
</feature>
<dbReference type="EMBL" id="GL883116">
    <property type="protein sequence ID" value="EGG04765.1"/>
    <property type="molecule type" value="Genomic_DNA"/>
</dbReference>
<dbReference type="SUPFAM" id="SSF50978">
    <property type="entry name" value="WD40 repeat-like"/>
    <property type="match status" value="1"/>
</dbReference>
<dbReference type="FunCoup" id="F4RRZ3">
    <property type="interactions" value="323"/>
</dbReference>
<organism evidence="6">
    <name type="scientific">Melampsora larici-populina (strain 98AG31 / pathotype 3-4-7)</name>
    <name type="common">Poplar leaf rust fungus</name>
    <dbReference type="NCBI Taxonomy" id="747676"/>
    <lineage>
        <taxon>Eukaryota</taxon>
        <taxon>Fungi</taxon>
        <taxon>Dikarya</taxon>
        <taxon>Basidiomycota</taxon>
        <taxon>Pucciniomycotina</taxon>
        <taxon>Pucciniomycetes</taxon>
        <taxon>Pucciniales</taxon>
        <taxon>Melampsoraceae</taxon>
        <taxon>Melampsora</taxon>
    </lineage>
</organism>
<keyword evidence="6" id="KW-1185">Reference proteome</keyword>
<dbReference type="Proteomes" id="UP000001072">
    <property type="component" value="Unassembled WGS sequence"/>
</dbReference>
<dbReference type="AlphaFoldDB" id="F4RRZ3"/>
<dbReference type="InterPro" id="IPR001680">
    <property type="entry name" value="WD40_rpt"/>
</dbReference>
<evidence type="ECO:0000313" key="5">
    <source>
        <dbReference type="EMBL" id="EGG04765.1"/>
    </source>
</evidence>
<dbReference type="VEuPathDB" id="FungiDB:MELLADRAFT_27382"/>
<comment type="similarity">
    <text evidence="3">Belongs to the WD repeat PROPPIN family.</text>
</comment>
<dbReference type="SMART" id="SM00320">
    <property type="entry name" value="WD40"/>
    <property type="match status" value="2"/>
</dbReference>
<name>F4RRZ3_MELLP</name>
<evidence type="ECO:0000256" key="1">
    <source>
        <dbReference type="ARBA" id="ARBA00022574"/>
    </source>
</evidence>
<evidence type="ECO:0000256" key="4">
    <source>
        <dbReference type="PROSITE-ProRule" id="PRU00221"/>
    </source>
</evidence>
<dbReference type="OrthoDB" id="2503316at2759"/>
<dbReference type="RefSeq" id="XP_007411856.1">
    <property type="nucleotide sequence ID" value="XM_007411794.1"/>
</dbReference>
<dbReference type="InterPro" id="IPR036322">
    <property type="entry name" value="WD40_repeat_dom_sf"/>
</dbReference>
<dbReference type="STRING" id="747676.F4RRZ3"/>
<dbReference type="InParanoid" id="F4RRZ3"/>
<dbReference type="eggNOG" id="KOG2111">
    <property type="taxonomic scope" value="Eukaryota"/>
</dbReference>
<proteinExistence type="inferred from homology"/>
<evidence type="ECO:0000256" key="3">
    <source>
        <dbReference type="ARBA" id="ARBA00025740"/>
    </source>
</evidence>
<dbReference type="PROSITE" id="PS50294">
    <property type="entry name" value="WD_REPEATS_REGION"/>
    <property type="match status" value="1"/>
</dbReference>
<reference evidence="6" key="1">
    <citation type="journal article" date="2011" name="Proc. Natl. Acad. Sci. U.S.A.">
        <title>Obligate biotrophy features unraveled by the genomic analysis of rust fungi.</title>
        <authorList>
            <person name="Duplessis S."/>
            <person name="Cuomo C.A."/>
            <person name="Lin Y.-C."/>
            <person name="Aerts A."/>
            <person name="Tisserant E."/>
            <person name="Veneault-Fourrey C."/>
            <person name="Joly D.L."/>
            <person name="Hacquard S."/>
            <person name="Amselem J."/>
            <person name="Cantarel B.L."/>
            <person name="Chiu R."/>
            <person name="Coutinho P.M."/>
            <person name="Feau N."/>
            <person name="Field M."/>
            <person name="Frey P."/>
            <person name="Gelhaye E."/>
            <person name="Goldberg J."/>
            <person name="Grabherr M.G."/>
            <person name="Kodira C.D."/>
            <person name="Kohler A."/>
            <person name="Kuees U."/>
            <person name="Lindquist E.A."/>
            <person name="Lucas S.M."/>
            <person name="Mago R."/>
            <person name="Mauceli E."/>
            <person name="Morin E."/>
            <person name="Murat C."/>
            <person name="Pangilinan J.L."/>
            <person name="Park R."/>
            <person name="Pearson M."/>
            <person name="Quesneville H."/>
            <person name="Rouhier N."/>
            <person name="Sakthikumar S."/>
            <person name="Salamov A.A."/>
            <person name="Schmutz J."/>
            <person name="Selles B."/>
            <person name="Shapiro H."/>
            <person name="Tanguay P."/>
            <person name="Tuskan G.A."/>
            <person name="Henrissat B."/>
            <person name="Van de Peer Y."/>
            <person name="Rouze P."/>
            <person name="Ellis J.G."/>
            <person name="Dodds P.N."/>
            <person name="Schein J.E."/>
            <person name="Zhong S."/>
            <person name="Hamelin R.C."/>
            <person name="Grigoriev I.V."/>
            <person name="Szabo L.J."/>
            <person name="Martin F."/>
        </authorList>
    </citation>
    <scope>NUCLEOTIDE SEQUENCE [LARGE SCALE GENOMIC DNA]</scope>
    <source>
        <strain evidence="6">98AG31 / pathotype 3-4-7</strain>
    </source>
</reference>
<dbReference type="InterPro" id="IPR015943">
    <property type="entry name" value="WD40/YVTN_repeat-like_dom_sf"/>
</dbReference>
<dbReference type="Pfam" id="PF21032">
    <property type="entry name" value="PROPPIN"/>
    <property type="match status" value="1"/>
</dbReference>
<protein>
    <submittedName>
        <fullName evidence="5">Uncharacterized protein</fullName>
    </submittedName>
</protein>
<dbReference type="PANTHER" id="PTHR11227">
    <property type="entry name" value="WD-REPEAT PROTEIN INTERACTING WITH PHOSPHOINOSIDES WIPI -RELATED"/>
    <property type="match status" value="1"/>
</dbReference>
<feature type="repeat" description="WD" evidence="4">
    <location>
        <begin position="209"/>
        <end position="242"/>
    </location>
</feature>
<keyword evidence="1 4" id="KW-0853">WD repeat</keyword>
<dbReference type="KEGG" id="mlr:MELLADRAFT_27382"/>
<dbReference type="Gene3D" id="2.130.10.10">
    <property type="entry name" value="YVTN repeat-like/Quinoprotein amine dehydrogenase"/>
    <property type="match status" value="1"/>
</dbReference>
<evidence type="ECO:0000313" key="6">
    <source>
        <dbReference type="Proteomes" id="UP000001072"/>
    </source>
</evidence>
<gene>
    <name evidence="5" type="ORF">MELLADRAFT_27382</name>
</gene>